<organism evidence="1 2">
    <name type="scientific">Clostridium beijerinckii</name>
    <name type="common">Clostridium MP</name>
    <dbReference type="NCBI Taxonomy" id="1520"/>
    <lineage>
        <taxon>Bacteria</taxon>
        <taxon>Bacillati</taxon>
        <taxon>Bacillota</taxon>
        <taxon>Clostridia</taxon>
        <taxon>Eubacteriales</taxon>
        <taxon>Clostridiaceae</taxon>
        <taxon>Clostridium</taxon>
    </lineage>
</organism>
<evidence type="ECO:0000313" key="2">
    <source>
        <dbReference type="Proteomes" id="UP001194098"/>
    </source>
</evidence>
<gene>
    <name evidence="1" type="ORF">HGI39_04225</name>
</gene>
<reference evidence="1" key="1">
    <citation type="submission" date="2020-04" db="EMBL/GenBank/DDBJ databases">
        <authorList>
            <person name="Brown S."/>
        </authorList>
    </citation>
    <scope>NUCLEOTIDE SEQUENCE</scope>
    <source>
        <strain evidence="1">DJ015</strain>
    </source>
</reference>
<dbReference type="AlphaFoldDB" id="A0AAW3W5R0"/>
<protein>
    <submittedName>
        <fullName evidence="1">Uncharacterized protein</fullName>
    </submittedName>
</protein>
<accession>A0AAW3W5R0</accession>
<reference evidence="1" key="2">
    <citation type="journal article" date="2022" name="Nat. Biotechnol.">
        <title>Carbon-negative production of acetone and isopropanol by gas fermentation at industrial pilot scale.</title>
        <authorList>
            <person name="Liew F.E."/>
            <person name="Nogle R."/>
            <person name="Abdalla T."/>
            <person name="Rasor B.J."/>
            <person name="Canter C."/>
            <person name="Jensen R.O."/>
            <person name="Wang L."/>
            <person name="Strutz J."/>
            <person name="Chirania P."/>
            <person name="De Tissera S."/>
            <person name="Mueller A.P."/>
            <person name="Ruan Z."/>
            <person name="Gao A."/>
            <person name="Tran L."/>
            <person name="Engle N.L."/>
            <person name="Bromley J.C."/>
            <person name="Daniell J."/>
            <person name="Conrado R."/>
            <person name="Tschaplinski T.J."/>
            <person name="Giannone R.J."/>
            <person name="Hettich R.L."/>
            <person name="Karim A.S."/>
            <person name="Simpson S.D."/>
            <person name="Brown S.D."/>
            <person name="Leang C."/>
            <person name="Jewett M.C."/>
            <person name="Kopke M."/>
        </authorList>
    </citation>
    <scope>NUCLEOTIDE SEQUENCE</scope>
    <source>
        <strain evidence="1">DJ015</strain>
    </source>
</reference>
<proteinExistence type="predicted"/>
<dbReference type="EMBL" id="JABAGV010000007">
    <property type="protein sequence ID" value="MBC2473928.1"/>
    <property type="molecule type" value="Genomic_DNA"/>
</dbReference>
<dbReference type="Proteomes" id="UP001194098">
    <property type="component" value="Unassembled WGS sequence"/>
</dbReference>
<comment type="caution">
    <text evidence="1">The sequence shown here is derived from an EMBL/GenBank/DDBJ whole genome shotgun (WGS) entry which is preliminary data.</text>
</comment>
<sequence length="66" mass="7761">MKTEYLIKETLKGLIATAKEKVFVLGEEEAKEDLKKLREVYEELVLFWGLEEELIDEFDEKVGILK</sequence>
<dbReference type="RefSeq" id="WP_171779941.1">
    <property type="nucleotide sequence ID" value="NZ_JABAGV010000007.1"/>
</dbReference>
<name>A0AAW3W5R0_CLOBE</name>
<evidence type="ECO:0000313" key="1">
    <source>
        <dbReference type="EMBL" id="MBC2473928.1"/>
    </source>
</evidence>